<dbReference type="InterPro" id="IPR007814">
    <property type="entry name" value="PaaA_PaaC"/>
</dbReference>
<dbReference type="GO" id="GO:0010124">
    <property type="term" value="P:phenylacetate catabolic process"/>
    <property type="evidence" value="ECO:0007669"/>
    <property type="project" value="InterPro"/>
</dbReference>
<dbReference type="InterPro" id="IPR052703">
    <property type="entry name" value="Aromatic_CoA_ox/epox"/>
</dbReference>
<keyword evidence="3" id="KW-1185">Reference proteome</keyword>
<sequence length="281" mass="31262">MPSLPPIRPEDEAVAERARPHGAFDQPDLDQHQSARFDYLLRLGDDALILGQRLSEWCGHAPALEVDLSLANLALDLVGQATLALNEAGTCEGKGRDGDALAFHRDVLDFKNCLLVEQPNGDFAQTIARQLLYSTWQHMLLQGLCGSSDRFVSEFAAKSVKEVAYHRELASEWAVRLGDGTEESARRMAAGLDWCWRFVPELFEVDDTLSRLIERGVAVDPKAFEGAYREAIGKVLADARLEVPADQRPILGGRRGHHSEHLGHLLAPMQFLQRTYPDATW</sequence>
<dbReference type="RefSeq" id="WP_166094872.1">
    <property type="nucleotide sequence ID" value="NZ_CP049871.1"/>
</dbReference>
<dbReference type="Pfam" id="PF05138">
    <property type="entry name" value="PaaA_PaaC"/>
    <property type="match status" value="1"/>
</dbReference>
<dbReference type="InterPro" id="IPR009078">
    <property type="entry name" value="Ferritin-like_SF"/>
</dbReference>
<dbReference type="GO" id="GO:0005829">
    <property type="term" value="C:cytosol"/>
    <property type="evidence" value="ECO:0007669"/>
    <property type="project" value="TreeGrafter"/>
</dbReference>
<evidence type="ECO:0000256" key="1">
    <source>
        <dbReference type="SAM" id="MobiDB-lite"/>
    </source>
</evidence>
<dbReference type="InterPro" id="IPR012347">
    <property type="entry name" value="Ferritin-like"/>
</dbReference>
<dbReference type="Gene3D" id="1.20.1260.10">
    <property type="match status" value="1"/>
</dbReference>
<protein>
    <submittedName>
        <fullName evidence="2">Phenylacetate-CoA oxygenase subunit PaaC</fullName>
    </submittedName>
</protein>
<dbReference type="KEGG" id="ssin:G7078_08095"/>
<evidence type="ECO:0000313" key="3">
    <source>
        <dbReference type="Proteomes" id="UP000502502"/>
    </source>
</evidence>
<dbReference type="SUPFAM" id="SSF47240">
    <property type="entry name" value="Ferritin-like"/>
    <property type="match status" value="1"/>
</dbReference>
<proteinExistence type="predicted"/>
<feature type="region of interest" description="Disordered" evidence="1">
    <location>
        <begin position="1"/>
        <end position="29"/>
    </location>
</feature>
<dbReference type="Proteomes" id="UP000502502">
    <property type="component" value="Chromosome"/>
</dbReference>
<evidence type="ECO:0000313" key="2">
    <source>
        <dbReference type="EMBL" id="QIL02746.1"/>
    </source>
</evidence>
<reference evidence="2 3" key="1">
    <citation type="submission" date="2020-03" db="EMBL/GenBank/DDBJ databases">
        <title>Sphingomonas sp. nov., isolated from fish.</title>
        <authorList>
            <person name="Hyun D.-W."/>
            <person name="Bae J.-W."/>
        </authorList>
    </citation>
    <scope>NUCLEOTIDE SEQUENCE [LARGE SCALE GENOMIC DNA]</scope>
    <source>
        <strain evidence="2 3">HDW15C</strain>
    </source>
</reference>
<dbReference type="PANTHER" id="PTHR30458:SF0">
    <property type="entry name" value="1,2-PHENYLACETYL-COA EPOXIDASE, SUBUNIT C"/>
    <property type="match status" value="1"/>
</dbReference>
<dbReference type="PANTHER" id="PTHR30458">
    <property type="entry name" value="PHENYLACETIC ACID DEGRADATION PROTEIN PAA"/>
    <property type="match status" value="1"/>
</dbReference>
<accession>A0A6G7ZPB6</accession>
<organism evidence="2 3">
    <name type="scientific">Sphingomonas sinipercae</name>
    <dbReference type="NCBI Taxonomy" id="2714944"/>
    <lineage>
        <taxon>Bacteria</taxon>
        <taxon>Pseudomonadati</taxon>
        <taxon>Pseudomonadota</taxon>
        <taxon>Alphaproteobacteria</taxon>
        <taxon>Sphingomonadales</taxon>
        <taxon>Sphingomonadaceae</taxon>
        <taxon>Sphingomonas</taxon>
    </lineage>
</organism>
<dbReference type="AlphaFoldDB" id="A0A6G7ZPB6"/>
<name>A0A6G7ZPB6_9SPHN</name>
<dbReference type="InterPro" id="IPR011882">
    <property type="entry name" value="PaaC"/>
</dbReference>
<dbReference type="NCBIfam" id="TIGR02158">
    <property type="entry name" value="PA_CoA_Oxy3"/>
    <property type="match status" value="1"/>
</dbReference>
<feature type="compositionally biased region" description="Basic and acidic residues" evidence="1">
    <location>
        <begin position="8"/>
        <end position="19"/>
    </location>
</feature>
<gene>
    <name evidence="2" type="primary">paaC</name>
    <name evidence="2" type="ORF">G7078_08095</name>
</gene>
<dbReference type="EMBL" id="CP049871">
    <property type="protein sequence ID" value="QIL02746.1"/>
    <property type="molecule type" value="Genomic_DNA"/>
</dbReference>
<dbReference type="PIRSF" id="PIRSF037834">
    <property type="entry name" value="PA_CoA_Oase3"/>
    <property type="match status" value="1"/>
</dbReference>